<evidence type="ECO:0000256" key="8">
    <source>
        <dbReference type="ARBA" id="ARBA00023027"/>
    </source>
</evidence>
<dbReference type="GO" id="GO:0051213">
    <property type="term" value="F:dioxygenase activity"/>
    <property type="evidence" value="ECO:0007669"/>
    <property type="project" value="UniProtKB-KW"/>
</dbReference>
<keyword evidence="3" id="KW-0479">Metal-binding</keyword>
<dbReference type="InterPro" id="IPR015879">
    <property type="entry name" value="Ring_hydroxy_dOase_asu_C_dom"/>
</dbReference>
<dbReference type="InterPro" id="IPR015881">
    <property type="entry name" value="ARHD_Rieske_2Fe_2S"/>
</dbReference>
<evidence type="ECO:0000256" key="7">
    <source>
        <dbReference type="ARBA" id="ARBA00023014"/>
    </source>
</evidence>
<dbReference type="PANTHER" id="PTHR43756">
    <property type="entry name" value="CHOLINE MONOOXYGENASE, CHLOROPLASTIC"/>
    <property type="match status" value="1"/>
</dbReference>
<organism evidence="10 11">
    <name type="scientific">Nocardia jinanensis</name>
    <dbReference type="NCBI Taxonomy" id="382504"/>
    <lineage>
        <taxon>Bacteria</taxon>
        <taxon>Bacillati</taxon>
        <taxon>Actinomycetota</taxon>
        <taxon>Actinomycetes</taxon>
        <taxon>Mycobacteriales</taxon>
        <taxon>Nocardiaceae</taxon>
        <taxon>Nocardia</taxon>
    </lineage>
</organism>
<evidence type="ECO:0000256" key="5">
    <source>
        <dbReference type="ARBA" id="ARBA00023002"/>
    </source>
</evidence>
<accession>A0A917VXE9</accession>
<dbReference type="InterPro" id="IPR001663">
    <property type="entry name" value="Rng_hydr_dOase-A"/>
</dbReference>
<evidence type="ECO:0000313" key="11">
    <source>
        <dbReference type="Proteomes" id="UP000638263"/>
    </source>
</evidence>
<comment type="similarity">
    <text evidence="1">Belongs to the bacterial ring-hydroxylating dioxygenase alpha subunit family.</text>
</comment>
<dbReference type="Pfam" id="PF00848">
    <property type="entry name" value="Ring_hydroxyl_A"/>
    <property type="match status" value="1"/>
</dbReference>
<evidence type="ECO:0000256" key="6">
    <source>
        <dbReference type="ARBA" id="ARBA00023004"/>
    </source>
</evidence>
<proteinExistence type="inferred from homology"/>
<dbReference type="Gene3D" id="3.90.380.10">
    <property type="entry name" value="Naphthalene 1,2-dioxygenase Alpha Subunit, Chain A, domain 1"/>
    <property type="match status" value="1"/>
</dbReference>
<dbReference type="SUPFAM" id="SSF50022">
    <property type="entry name" value="ISP domain"/>
    <property type="match status" value="1"/>
</dbReference>
<name>A0A917VXE9_9NOCA</name>
<dbReference type="PRINTS" id="PR00090">
    <property type="entry name" value="RNGDIOXGNASE"/>
</dbReference>
<comment type="caution">
    <text evidence="10">The sequence shown here is derived from an EMBL/GenBank/DDBJ whole genome shotgun (WGS) entry which is preliminary data.</text>
</comment>
<dbReference type="AlphaFoldDB" id="A0A917VXE9"/>
<evidence type="ECO:0000313" key="10">
    <source>
        <dbReference type="EMBL" id="GGL41702.1"/>
    </source>
</evidence>
<evidence type="ECO:0000256" key="3">
    <source>
        <dbReference type="ARBA" id="ARBA00022723"/>
    </source>
</evidence>
<dbReference type="GO" id="GO:0051537">
    <property type="term" value="F:2 iron, 2 sulfur cluster binding"/>
    <property type="evidence" value="ECO:0007669"/>
    <property type="project" value="UniProtKB-KW"/>
</dbReference>
<keyword evidence="2" id="KW-0001">2Fe-2S</keyword>
<protein>
    <submittedName>
        <fullName evidence="10">3-phenylpropionate/cinnamic acid dioxygenase subunit alpha</fullName>
    </submittedName>
</protein>
<keyword evidence="4 10" id="KW-0223">Dioxygenase</keyword>
<keyword evidence="7" id="KW-0411">Iron-sulfur</keyword>
<dbReference type="PROSITE" id="PS51296">
    <property type="entry name" value="RIESKE"/>
    <property type="match status" value="1"/>
</dbReference>
<dbReference type="EMBL" id="BMMH01000029">
    <property type="protein sequence ID" value="GGL41702.1"/>
    <property type="molecule type" value="Genomic_DNA"/>
</dbReference>
<feature type="domain" description="Rieske" evidence="9">
    <location>
        <begin position="55"/>
        <end position="166"/>
    </location>
</feature>
<keyword evidence="8" id="KW-0520">NAD</keyword>
<dbReference type="RefSeq" id="WP_199804852.1">
    <property type="nucleotide sequence ID" value="NZ_BMMH01000029.1"/>
</dbReference>
<dbReference type="GO" id="GO:0016705">
    <property type="term" value="F:oxidoreductase activity, acting on paired donors, with incorporation or reduction of molecular oxygen"/>
    <property type="evidence" value="ECO:0007669"/>
    <property type="project" value="UniProtKB-ARBA"/>
</dbReference>
<gene>
    <name evidence="10" type="primary">hcaE</name>
    <name evidence="10" type="ORF">GCM10011588_65470</name>
</gene>
<evidence type="ECO:0000259" key="9">
    <source>
        <dbReference type="PROSITE" id="PS51296"/>
    </source>
</evidence>
<keyword evidence="5" id="KW-0560">Oxidoreductase</keyword>
<dbReference type="PANTHER" id="PTHR43756:SF1">
    <property type="entry name" value="3-PHENYLPROPIONATE_CINNAMIC ACID DIOXYGENASE SUBUNIT ALPHA"/>
    <property type="match status" value="1"/>
</dbReference>
<dbReference type="GO" id="GO:0004497">
    <property type="term" value="F:monooxygenase activity"/>
    <property type="evidence" value="ECO:0007669"/>
    <property type="project" value="UniProtKB-ARBA"/>
</dbReference>
<evidence type="ECO:0000256" key="2">
    <source>
        <dbReference type="ARBA" id="ARBA00022714"/>
    </source>
</evidence>
<reference evidence="10" key="1">
    <citation type="journal article" date="2014" name="Int. J. Syst. Evol. Microbiol.">
        <title>Complete genome sequence of Corynebacterium casei LMG S-19264T (=DSM 44701T), isolated from a smear-ripened cheese.</title>
        <authorList>
            <consortium name="US DOE Joint Genome Institute (JGI-PGF)"/>
            <person name="Walter F."/>
            <person name="Albersmeier A."/>
            <person name="Kalinowski J."/>
            <person name="Ruckert C."/>
        </authorList>
    </citation>
    <scope>NUCLEOTIDE SEQUENCE</scope>
    <source>
        <strain evidence="10">CGMCC 4.3508</strain>
    </source>
</reference>
<dbReference type="Pfam" id="PF00355">
    <property type="entry name" value="Rieske"/>
    <property type="match status" value="1"/>
</dbReference>
<evidence type="ECO:0000256" key="1">
    <source>
        <dbReference type="ARBA" id="ARBA00008751"/>
    </source>
</evidence>
<dbReference type="Proteomes" id="UP000638263">
    <property type="component" value="Unassembled WGS sequence"/>
</dbReference>
<sequence>MTIEMGRTEITGPILSDGTPLADLIDLEKHEVSMRLLSDPEVFRLELQRLFARAWTVLAHETEIPEPFDYVSRDIGLDPVIVTRSRSGEINVVLNVCTHRGMQVCRAEAGNEKQFKCPYHGWSFNEQGRFMGSPVARENMHGAFHSKEELGLKKARVERYAGFVFATWDPDAPSLEEYLGEIKFYQDLMFARSEAGLEVLGPPQRFIIPSNWKCPGEQHAGDGYHAMTLHRSINELAASESDDSSMYGIDVSANGHGLRLIDRRKGKWKNNREAVLAAQSLPPFEKLRTIMLPPGMTPEMAEQLADTLTEDQMTVLADYPPSVGGLFPNMGTFCFEFPTPMGMAAIISWHAFVPKGPDTFEFINWYLVEKDAPAEFKDLMRRAATLGLGSTGFVETDDADTWPLMTASSKGYMGSQGTIKYGALTGEDQPLTGYWDKGDFPGGGHLYPGFTKDDAQWNWWLRWRDFMLDDPWGPDAHH</sequence>
<keyword evidence="11" id="KW-1185">Reference proteome</keyword>
<dbReference type="PROSITE" id="PS00570">
    <property type="entry name" value="RING_HYDROXYL_ALPHA"/>
    <property type="match status" value="1"/>
</dbReference>
<dbReference type="InterPro" id="IPR036922">
    <property type="entry name" value="Rieske_2Fe-2S_sf"/>
</dbReference>
<dbReference type="SUPFAM" id="SSF55961">
    <property type="entry name" value="Bet v1-like"/>
    <property type="match status" value="1"/>
</dbReference>
<dbReference type="GO" id="GO:0005506">
    <property type="term" value="F:iron ion binding"/>
    <property type="evidence" value="ECO:0007669"/>
    <property type="project" value="InterPro"/>
</dbReference>
<dbReference type="InterPro" id="IPR017941">
    <property type="entry name" value="Rieske_2Fe-2S"/>
</dbReference>
<evidence type="ECO:0000256" key="4">
    <source>
        <dbReference type="ARBA" id="ARBA00022964"/>
    </source>
</evidence>
<reference evidence="10" key="2">
    <citation type="submission" date="2020-09" db="EMBL/GenBank/DDBJ databases">
        <authorList>
            <person name="Sun Q."/>
            <person name="Zhou Y."/>
        </authorList>
    </citation>
    <scope>NUCLEOTIDE SEQUENCE</scope>
    <source>
        <strain evidence="10">CGMCC 4.3508</strain>
    </source>
</reference>
<keyword evidence="6" id="KW-0408">Iron</keyword>
<dbReference type="Gene3D" id="2.102.10.10">
    <property type="entry name" value="Rieske [2Fe-2S] iron-sulphur domain"/>
    <property type="match status" value="1"/>
</dbReference>